<dbReference type="EMBL" id="BARS01015008">
    <property type="protein sequence ID" value="GAF86541.1"/>
    <property type="molecule type" value="Genomic_DNA"/>
</dbReference>
<organism evidence="1">
    <name type="scientific">marine sediment metagenome</name>
    <dbReference type="NCBI Taxonomy" id="412755"/>
    <lineage>
        <taxon>unclassified sequences</taxon>
        <taxon>metagenomes</taxon>
        <taxon>ecological metagenomes</taxon>
    </lineage>
</organism>
<dbReference type="SUPFAM" id="SSF50969">
    <property type="entry name" value="YVTN repeat-like/Quinoprotein amine dehydrogenase"/>
    <property type="match status" value="1"/>
</dbReference>
<protein>
    <submittedName>
        <fullName evidence="1">Uncharacterized protein</fullName>
    </submittedName>
</protein>
<accession>X0TGZ2</accession>
<reference evidence="1" key="1">
    <citation type="journal article" date="2014" name="Front. Microbiol.">
        <title>High frequency of phylogenetically diverse reductive dehalogenase-homologous genes in deep subseafloor sedimentary metagenomes.</title>
        <authorList>
            <person name="Kawai M."/>
            <person name="Futagami T."/>
            <person name="Toyoda A."/>
            <person name="Takaki Y."/>
            <person name="Nishi S."/>
            <person name="Hori S."/>
            <person name="Arai W."/>
            <person name="Tsubouchi T."/>
            <person name="Morono Y."/>
            <person name="Uchiyama I."/>
            <person name="Ito T."/>
            <person name="Fujiyama A."/>
            <person name="Inagaki F."/>
            <person name="Takami H."/>
        </authorList>
    </citation>
    <scope>NUCLEOTIDE SEQUENCE</scope>
    <source>
        <strain evidence="1">Expedition CK06-06</strain>
    </source>
</reference>
<feature type="non-terminal residue" evidence="1">
    <location>
        <position position="1"/>
    </location>
</feature>
<sequence length="289" mass="33300">AYMDLYLDEALKSLPKETLMKSNNGKRVPYNIFLDSDGKHLYATFAHTHETGFARIDLESPPPHKFHFNNYWTENWAAYATLIPDRNIALVHSFTKSSLSRLSKNARHGITHIVDLATLKEDLRREFRYKDPIRSVYNEKTKTLYILDKIGSRVWIVSIDDFLEGVKGTSIEVDVSDIWGLDGMILNHKRNVLYAYGEAGLRFGEIDLDSSELKSVTMFWPIWDVALDNKNDVMYLSRPLNYGFDVVDSETLRLEKRVRTWGIPRSICDLPDVGAVAVGMYFRQQDPDL</sequence>
<evidence type="ECO:0000313" key="1">
    <source>
        <dbReference type="EMBL" id="GAF86541.1"/>
    </source>
</evidence>
<comment type="caution">
    <text evidence="1">The sequence shown here is derived from an EMBL/GenBank/DDBJ whole genome shotgun (WGS) entry which is preliminary data.</text>
</comment>
<name>X0TGZ2_9ZZZZ</name>
<gene>
    <name evidence="1" type="ORF">S01H1_24917</name>
</gene>
<feature type="non-terminal residue" evidence="1">
    <location>
        <position position="289"/>
    </location>
</feature>
<dbReference type="InterPro" id="IPR011044">
    <property type="entry name" value="Quino_amine_DH_bsu"/>
</dbReference>
<proteinExistence type="predicted"/>
<dbReference type="AlphaFoldDB" id="X0TGZ2"/>